<evidence type="ECO:0000256" key="1">
    <source>
        <dbReference type="ARBA" id="ARBA00004906"/>
    </source>
</evidence>
<evidence type="ECO:0000259" key="5">
    <source>
        <dbReference type="PROSITE" id="PS50097"/>
    </source>
</evidence>
<sequence>MQKMVNKRSLESSLSSKLGAPSELQILVCGEPFTSSKELLAAKSAKLAALFEEKDPCEKISSFLRDISADPNTFELVARFCHGWEVQLSTENAVPLICLAFYLEMTETHSPNNLLKKAIDFLEERVLPSWNETIRALRLSEKLLQQAVHLGLIDACLSSIIARAQVEPHLLGKPIKAPKMDESSEGEEDGECRPNARRKLFVLDWQSEDLTTLPLRFYEPVIKAMNQKGVPPEYVAASLCQYVKRWICSSPTGGETMSICKRNSQREVIEAVERLLPHEPRLLPCTLLFHMLNSAVTLEASADCRNGFEIRIGRQLDQATVTDLLIPFQGYATETQYDIGCVKRILKSFYMNYTCSDASGFIKVADLIEELLAEIASDVDLEVNSFLALAEMSLAASLENHTNSDGIYHAIDIYLDKHRFLTELEKEEVCQVLDFQKMSPEACEHAARNERLPLRVVVQVLFTEQLKLRETVRFGKDGEEEAEENEGKLSRTEDELRIEMERMNSKVMELERECSMMRKEMADRSGGSHKLEKRRKVGMWGEIKRKFGCMNNMHDCSSQVKKKKVHPRHR</sequence>
<dbReference type="InterPro" id="IPR027356">
    <property type="entry name" value="NPH3_dom"/>
</dbReference>
<dbReference type="Pfam" id="PF03000">
    <property type="entry name" value="NPH3"/>
    <property type="match status" value="1"/>
</dbReference>
<evidence type="ECO:0008006" key="9">
    <source>
        <dbReference type="Google" id="ProtNLM"/>
    </source>
</evidence>
<reference evidence="7 8" key="1">
    <citation type="submission" date="2024-11" db="EMBL/GenBank/DDBJ databases">
        <title>Chromosome-level genome assembly of Eucalyptus globulus Labill. provides insights into its genome evolution.</title>
        <authorList>
            <person name="Li X."/>
        </authorList>
    </citation>
    <scope>NUCLEOTIDE SEQUENCE [LARGE SCALE GENOMIC DNA]</scope>
    <source>
        <strain evidence="7">CL2024</strain>
        <tissue evidence="7">Fresh tender leaves</tissue>
    </source>
</reference>
<evidence type="ECO:0000259" key="6">
    <source>
        <dbReference type="PROSITE" id="PS51649"/>
    </source>
</evidence>
<keyword evidence="2" id="KW-0833">Ubl conjugation pathway</keyword>
<comment type="similarity">
    <text evidence="3">Belongs to the NPH3 family.</text>
</comment>
<dbReference type="InterPro" id="IPR011333">
    <property type="entry name" value="SKP1/BTB/POZ_sf"/>
</dbReference>
<accession>A0ABD3KST7</accession>
<evidence type="ECO:0000256" key="4">
    <source>
        <dbReference type="SAM" id="Coils"/>
    </source>
</evidence>
<dbReference type="InterPro" id="IPR000210">
    <property type="entry name" value="BTB/POZ_dom"/>
</dbReference>
<dbReference type="SUPFAM" id="SSF54695">
    <property type="entry name" value="POZ domain"/>
    <property type="match status" value="1"/>
</dbReference>
<evidence type="ECO:0000313" key="7">
    <source>
        <dbReference type="EMBL" id="KAL3742412.1"/>
    </source>
</evidence>
<feature type="coiled-coil region" evidence="4">
    <location>
        <begin position="493"/>
        <end position="520"/>
    </location>
</feature>
<evidence type="ECO:0000256" key="2">
    <source>
        <dbReference type="ARBA" id="ARBA00022786"/>
    </source>
</evidence>
<dbReference type="InterPro" id="IPR043454">
    <property type="entry name" value="NPH3/RPT2-like"/>
</dbReference>
<dbReference type="PROSITE" id="PS50097">
    <property type="entry name" value="BTB"/>
    <property type="match status" value="1"/>
</dbReference>
<comment type="pathway">
    <text evidence="1">Protein modification; protein ubiquitination.</text>
</comment>
<dbReference type="Gene3D" id="3.30.710.10">
    <property type="entry name" value="Potassium Channel Kv1.1, Chain A"/>
    <property type="match status" value="1"/>
</dbReference>
<dbReference type="Proteomes" id="UP001634007">
    <property type="component" value="Unassembled WGS sequence"/>
</dbReference>
<dbReference type="PANTHER" id="PTHR32370">
    <property type="entry name" value="OS12G0117600 PROTEIN"/>
    <property type="match status" value="1"/>
</dbReference>
<feature type="domain" description="NPH3" evidence="6">
    <location>
        <begin position="204"/>
        <end position="467"/>
    </location>
</feature>
<dbReference type="EMBL" id="JBJKBG010000004">
    <property type="protein sequence ID" value="KAL3742412.1"/>
    <property type="molecule type" value="Genomic_DNA"/>
</dbReference>
<dbReference type="Pfam" id="PF00651">
    <property type="entry name" value="BTB"/>
    <property type="match status" value="1"/>
</dbReference>
<evidence type="ECO:0000256" key="3">
    <source>
        <dbReference type="PROSITE-ProRule" id="PRU00982"/>
    </source>
</evidence>
<comment type="caution">
    <text evidence="7">The sequence shown here is derived from an EMBL/GenBank/DDBJ whole genome shotgun (WGS) entry which is preliminary data.</text>
</comment>
<protein>
    <recommendedName>
        <fullName evidence="9">Phototropic-responsive NPH3 family protein</fullName>
    </recommendedName>
</protein>
<gene>
    <name evidence="7" type="ORF">ACJRO7_017825</name>
</gene>
<feature type="domain" description="BTB" evidence="5">
    <location>
        <begin position="22"/>
        <end position="90"/>
    </location>
</feature>
<keyword evidence="4" id="KW-0175">Coiled coil</keyword>
<dbReference type="PROSITE" id="PS51649">
    <property type="entry name" value="NPH3"/>
    <property type="match status" value="1"/>
</dbReference>
<name>A0ABD3KST7_EUCGL</name>
<proteinExistence type="inferred from homology"/>
<evidence type="ECO:0000313" key="8">
    <source>
        <dbReference type="Proteomes" id="UP001634007"/>
    </source>
</evidence>
<keyword evidence="8" id="KW-1185">Reference proteome</keyword>
<dbReference type="AlphaFoldDB" id="A0ABD3KST7"/>
<organism evidence="7 8">
    <name type="scientific">Eucalyptus globulus</name>
    <name type="common">Tasmanian blue gum</name>
    <dbReference type="NCBI Taxonomy" id="34317"/>
    <lineage>
        <taxon>Eukaryota</taxon>
        <taxon>Viridiplantae</taxon>
        <taxon>Streptophyta</taxon>
        <taxon>Embryophyta</taxon>
        <taxon>Tracheophyta</taxon>
        <taxon>Spermatophyta</taxon>
        <taxon>Magnoliopsida</taxon>
        <taxon>eudicotyledons</taxon>
        <taxon>Gunneridae</taxon>
        <taxon>Pentapetalae</taxon>
        <taxon>rosids</taxon>
        <taxon>malvids</taxon>
        <taxon>Myrtales</taxon>
        <taxon>Myrtaceae</taxon>
        <taxon>Myrtoideae</taxon>
        <taxon>Eucalypteae</taxon>
        <taxon>Eucalyptus</taxon>
    </lineage>
</organism>